<accession>I7B4C0</accession>
<organism evidence="1 2">
    <name type="scientific">Pseudomonas putida (strain DOT-T1E)</name>
    <dbReference type="NCBI Taxonomy" id="1196325"/>
    <lineage>
        <taxon>Bacteria</taxon>
        <taxon>Pseudomonadati</taxon>
        <taxon>Pseudomonadota</taxon>
        <taxon>Gammaproteobacteria</taxon>
        <taxon>Pseudomonadales</taxon>
        <taxon>Pseudomonadaceae</taxon>
        <taxon>Pseudomonas</taxon>
    </lineage>
</organism>
<dbReference type="PATRIC" id="fig|1196325.3.peg.286"/>
<proteinExistence type="predicted"/>
<dbReference type="HOGENOM" id="CLU_2397378_0_0_6"/>
<dbReference type="EMBL" id="CP003734">
    <property type="protein sequence ID" value="AFO46143.1"/>
    <property type="molecule type" value="Genomic_DNA"/>
</dbReference>
<dbReference type="KEGG" id="ppx:T1E_0284"/>
<dbReference type="AlphaFoldDB" id="I7B4C0"/>
<gene>
    <name evidence="1" type="ordered locus">T1E_0284</name>
</gene>
<dbReference type="Proteomes" id="UP000006503">
    <property type="component" value="Chromosome"/>
</dbReference>
<evidence type="ECO:0000313" key="2">
    <source>
        <dbReference type="Proteomes" id="UP000006503"/>
    </source>
</evidence>
<reference evidence="2" key="1">
    <citation type="journal article" date="2013" name="Microb. Biotechnol.">
        <title>Metabolic potential of the organic-solvent tolerant Pseudomonas putida DOT-T1E deduced from its annotated genome.</title>
        <authorList>
            <person name="Udaondo Z."/>
            <person name="Molina L."/>
            <person name="Daniels C."/>
            <person name="Gomez M.J."/>
            <person name="Molina-Henares M.A."/>
            <person name="Matilla M.A."/>
            <person name="Roca A."/>
            <person name="Fernandez M."/>
            <person name="Duque E."/>
            <person name="Segura A."/>
            <person name="Ramos J.L."/>
        </authorList>
    </citation>
    <scope>NUCLEOTIDE SEQUENCE [LARGE SCALE GENOMIC DNA]</scope>
    <source>
        <strain evidence="2">DOT-T1E</strain>
    </source>
</reference>
<evidence type="ECO:0000313" key="1">
    <source>
        <dbReference type="EMBL" id="AFO46143.1"/>
    </source>
</evidence>
<name>I7B4C0_PSEPT</name>
<protein>
    <submittedName>
        <fullName evidence="1">Uncharacterized protein</fullName>
    </submittedName>
</protein>
<sequence length="93" mass="10116">MLELLAHVGTLVIFGRGTAQWSRADGIVKLSLNVSGCLYSSPGWPISMLPARLRRPLWELSDMAGNPMKAARTPQFAAATQGGRPFRALPLRI</sequence>